<dbReference type="STRING" id="1764295.A0A5B8MGM8"/>
<dbReference type="PANTHER" id="PTHR22850">
    <property type="entry name" value="WD40 REPEAT FAMILY"/>
    <property type="match status" value="1"/>
</dbReference>
<dbReference type="PROSITE" id="PS00678">
    <property type="entry name" value="WD_REPEATS_1"/>
    <property type="match status" value="1"/>
</dbReference>
<dbReference type="SMART" id="SM00320">
    <property type="entry name" value="WD40"/>
    <property type="match status" value="6"/>
</dbReference>
<keyword evidence="5" id="KW-0378">Hydrolase</keyword>
<evidence type="ECO:0000259" key="9">
    <source>
        <dbReference type="Pfam" id="PF12265"/>
    </source>
</evidence>
<dbReference type="SUPFAM" id="SSF50978">
    <property type="entry name" value="WD40 repeat-like"/>
    <property type="match status" value="1"/>
</dbReference>
<evidence type="ECO:0000256" key="2">
    <source>
        <dbReference type="ARBA" id="ARBA00009341"/>
    </source>
</evidence>
<dbReference type="InterPro" id="IPR015943">
    <property type="entry name" value="WD40/YVTN_repeat-like_dom_sf"/>
</dbReference>
<sequence length="476" mass="53448">MVTKEEEEMPGEKRIKLCEGQEASKAEREPNYLNDPQAYDKWKTLIPYIYDFFTNHHTVWPSLSCRWGPVEKEEKYKRRQKIYLSEQTDPASVGTTDVNKLLVGHADVIKPKVASGDSLSTFLDLSRSPFIKIKKQIYHPGEVNRIRESPLDKSIVATHTDSCWTYLWNMEKQPDRTADKDYRQLSQADMILEGHKDNAEYALAASSQDYSFASGGKDKLVLLWSIGDEVSTLLGHNKERSSVTSGGYGGLVSPTLAPRIAFEGHADTVEDVAFHPKNSHELVSVGDDKSVRFWDARAGSGEVLSVIDADDGDVQSVDWCGQDENLVLTGTSNAVVKVFDRRKLSSGTGAKRNELIRLTHHTKGILCVEWCPNQKGVFASSAEDGVLNVWDMGKTHSKSSDVPPQLLFQHVGHRAEVGDFQWNPEDPWTILSTSNDNSLRGGGGTLQVWRMNDLIYRPEEEVLEELERQREKILGK</sequence>
<protein>
    <submittedName>
        <fullName evidence="10">WD40 repeat domain-containing protein</fullName>
    </submittedName>
</protein>
<dbReference type="Proteomes" id="UP000316726">
    <property type="component" value="Chromosome 2"/>
</dbReference>
<evidence type="ECO:0000313" key="11">
    <source>
        <dbReference type="Proteomes" id="UP000316726"/>
    </source>
</evidence>
<dbReference type="InterPro" id="IPR001680">
    <property type="entry name" value="WD40_rpt"/>
</dbReference>
<dbReference type="AlphaFoldDB" id="A0A5B8MGM8"/>
<name>A0A5B8MGM8_9CHLO</name>
<gene>
    <name evidence="10" type="ORF">A3770_02p17520</name>
</gene>
<keyword evidence="7" id="KW-0539">Nucleus</keyword>
<dbReference type="Pfam" id="PF12265">
    <property type="entry name" value="CAF1C_H4-bd"/>
    <property type="match status" value="1"/>
</dbReference>
<dbReference type="PROSITE" id="PS00758">
    <property type="entry name" value="ARGE_DAPE_CPG2_1"/>
    <property type="match status" value="1"/>
</dbReference>
<dbReference type="InterPro" id="IPR036322">
    <property type="entry name" value="WD40_repeat_dom_sf"/>
</dbReference>
<evidence type="ECO:0000256" key="6">
    <source>
        <dbReference type="ARBA" id="ARBA00022853"/>
    </source>
</evidence>
<feature type="repeat" description="WD" evidence="8">
    <location>
        <begin position="262"/>
        <end position="304"/>
    </location>
</feature>
<keyword evidence="11" id="KW-1185">Reference proteome</keyword>
<dbReference type="GO" id="GO:0006325">
    <property type="term" value="P:chromatin organization"/>
    <property type="evidence" value="ECO:0007669"/>
    <property type="project" value="UniProtKB-KW"/>
</dbReference>
<dbReference type="EMBL" id="CP031035">
    <property type="protein sequence ID" value="QDZ19234.1"/>
    <property type="molecule type" value="Genomic_DNA"/>
</dbReference>
<keyword evidence="3 8" id="KW-0853">WD repeat</keyword>
<evidence type="ECO:0000256" key="8">
    <source>
        <dbReference type="PROSITE-ProRule" id="PRU00221"/>
    </source>
</evidence>
<evidence type="ECO:0000256" key="7">
    <source>
        <dbReference type="ARBA" id="ARBA00023242"/>
    </source>
</evidence>
<comment type="subcellular location">
    <subcellularLocation>
        <location evidence="1">Nucleus</location>
    </subcellularLocation>
</comment>
<accession>A0A5B8MGM8</accession>
<feature type="repeat" description="WD" evidence="8">
    <location>
        <begin position="358"/>
        <end position="400"/>
    </location>
</feature>
<proteinExistence type="inferred from homology"/>
<dbReference type="GO" id="GO:0005634">
    <property type="term" value="C:nucleus"/>
    <property type="evidence" value="ECO:0007669"/>
    <property type="project" value="UniProtKB-SubCell"/>
</dbReference>
<dbReference type="PROSITE" id="PS50294">
    <property type="entry name" value="WD_REPEATS_REGION"/>
    <property type="match status" value="2"/>
</dbReference>
<organism evidence="10 11">
    <name type="scientific">Chloropicon primus</name>
    <dbReference type="NCBI Taxonomy" id="1764295"/>
    <lineage>
        <taxon>Eukaryota</taxon>
        <taxon>Viridiplantae</taxon>
        <taxon>Chlorophyta</taxon>
        <taxon>Chloropicophyceae</taxon>
        <taxon>Chloropicales</taxon>
        <taxon>Chloropicaceae</taxon>
        <taxon>Chloropicon</taxon>
    </lineage>
</organism>
<dbReference type="InterPro" id="IPR050459">
    <property type="entry name" value="WD_repeat_RBAP46/RBAP48/MSI1"/>
</dbReference>
<reference evidence="10 11" key="1">
    <citation type="submission" date="2018-07" db="EMBL/GenBank/DDBJ databases">
        <title>The complete nuclear genome of the prasinophyte Chloropicon primus (CCMP1205).</title>
        <authorList>
            <person name="Pombert J.-F."/>
            <person name="Otis C."/>
            <person name="Turmel M."/>
            <person name="Lemieux C."/>
        </authorList>
    </citation>
    <scope>NUCLEOTIDE SEQUENCE [LARGE SCALE GENOMIC DNA]</scope>
    <source>
        <strain evidence="10 11">CCMP1205</strain>
    </source>
</reference>
<evidence type="ECO:0000313" key="10">
    <source>
        <dbReference type="EMBL" id="QDZ19234.1"/>
    </source>
</evidence>
<keyword evidence="4" id="KW-0677">Repeat</keyword>
<evidence type="ECO:0000256" key="4">
    <source>
        <dbReference type="ARBA" id="ARBA00022737"/>
    </source>
</evidence>
<feature type="domain" description="Histone-binding protein RBBP4-like N-terminal" evidence="9">
    <location>
        <begin position="38"/>
        <end position="107"/>
    </location>
</feature>
<dbReference type="PROSITE" id="PS50082">
    <property type="entry name" value="WD_REPEATS_2"/>
    <property type="match status" value="2"/>
</dbReference>
<dbReference type="Gene3D" id="2.130.10.10">
    <property type="entry name" value="YVTN repeat-like/Quinoprotein amine dehydrogenase"/>
    <property type="match status" value="1"/>
</dbReference>
<dbReference type="InterPro" id="IPR022052">
    <property type="entry name" value="Histone-bd_RBBP4-like_N"/>
</dbReference>
<dbReference type="InterPro" id="IPR001261">
    <property type="entry name" value="ArgE/DapE_CS"/>
</dbReference>
<evidence type="ECO:0000256" key="5">
    <source>
        <dbReference type="ARBA" id="ARBA00022801"/>
    </source>
</evidence>
<comment type="similarity">
    <text evidence="2">Belongs to the WD repeat RBAP46/RBAP48/MSI1 family.</text>
</comment>
<dbReference type="InterPro" id="IPR019775">
    <property type="entry name" value="WD40_repeat_CS"/>
</dbReference>
<dbReference type="OrthoDB" id="427795at2759"/>
<evidence type="ECO:0000256" key="1">
    <source>
        <dbReference type="ARBA" id="ARBA00004123"/>
    </source>
</evidence>
<evidence type="ECO:0000256" key="3">
    <source>
        <dbReference type="ARBA" id="ARBA00022574"/>
    </source>
</evidence>
<keyword evidence="6" id="KW-0156">Chromatin regulator</keyword>
<dbReference type="Pfam" id="PF00400">
    <property type="entry name" value="WD40"/>
    <property type="match status" value="4"/>
</dbReference>